<dbReference type="InterPro" id="IPR036291">
    <property type="entry name" value="NAD(P)-bd_dom_sf"/>
</dbReference>
<dbReference type="CDD" id="cd05233">
    <property type="entry name" value="SDR_c"/>
    <property type="match status" value="1"/>
</dbReference>
<dbReference type="Pfam" id="PF01207">
    <property type="entry name" value="Dus"/>
    <property type="match status" value="1"/>
</dbReference>
<keyword evidence="12" id="KW-0812">Transmembrane</keyword>
<name>A0A7I8WC46_9ANNE</name>
<organism evidence="14 15">
    <name type="scientific">Dimorphilus gyrociliatus</name>
    <dbReference type="NCBI Taxonomy" id="2664684"/>
    <lineage>
        <taxon>Eukaryota</taxon>
        <taxon>Metazoa</taxon>
        <taxon>Spiralia</taxon>
        <taxon>Lophotrochozoa</taxon>
        <taxon>Annelida</taxon>
        <taxon>Polychaeta</taxon>
        <taxon>Polychaeta incertae sedis</taxon>
        <taxon>Dinophilidae</taxon>
        <taxon>Dimorphilus</taxon>
    </lineage>
</organism>
<evidence type="ECO:0000256" key="2">
    <source>
        <dbReference type="ARBA" id="ARBA00022630"/>
    </source>
</evidence>
<feature type="transmembrane region" description="Helical" evidence="12">
    <location>
        <begin position="860"/>
        <end position="881"/>
    </location>
</feature>
<keyword evidence="12" id="KW-1133">Transmembrane helix</keyword>
<evidence type="ECO:0000313" key="15">
    <source>
        <dbReference type="Proteomes" id="UP000549394"/>
    </source>
</evidence>
<dbReference type="Pfam" id="PF13561">
    <property type="entry name" value="adh_short_C2"/>
    <property type="match status" value="1"/>
</dbReference>
<dbReference type="InterPro" id="IPR035587">
    <property type="entry name" value="DUS-like_FMN-bd"/>
</dbReference>
<dbReference type="GO" id="GO:0006397">
    <property type="term" value="P:mRNA processing"/>
    <property type="evidence" value="ECO:0007669"/>
    <property type="project" value="UniProtKB-KW"/>
</dbReference>
<dbReference type="GO" id="GO:0102266">
    <property type="term" value="F:tRNA-dihydrouridine20a synthase activity"/>
    <property type="evidence" value="ECO:0007669"/>
    <property type="project" value="UniProtKB-ARBA"/>
</dbReference>
<comment type="caution">
    <text evidence="14">The sequence shown here is derived from an EMBL/GenBank/DDBJ whole genome shotgun (WGS) entry which is preliminary data.</text>
</comment>
<keyword evidence="7" id="KW-0560">Oxidoreductase</keyword>
<accession>A0A7I8WC46</accession>
<evidence type="ECO:0000256" key="3">
    <source>
        <dbReference type="ARBA" id="ARBA00022643"/>
    </source>
</evidence>
<feature type="region of interest" description="Disordered" evidence="11">
    <location>
        <begin position="109"/>
        <end position="131"/>
    </location>
</feature>
<dbReference type="Proteomes" id="UP000549394">
    <property type="component" value="Unassembled WGS sequence"/>
</dbReference>
<dbReference type="InterPro" id="IPR002347">
    <property type="entry name" value="SDR_fam"/>
</dbReference>
<dbReference type="EMBL" id="CAJFCJ010000028">
    <property type="protein sequence ID" value="CAD5125679.1"/>
    <property type="molecule type" value="Genomic_DNA"/>
</dbReference>
<dbReference type="SUPFAM" id="SSF51735">
    <property type="entry name" value="NAD(P)-binding Rossmann-fold domains"/>
    <property type="match status" value="1"/>
</dbReference>
<keyword evidence="4" id="KW-0507">mRNA processing</keyword>
<evidence type="ECO:0000256" key="5">
    <source>
        <dbReference type="ARBA" id="ARBA00022694"/>
    </source>
</evidence>
<keyword evidence="8" id="KW-0520">NAD</keyword>
<keyword evidence="15" id="KW-1185">Reference proteome</keyword>
<evidence type="ECO:0000256" key="9">
    <source>
        <dbReference type="ARBA" id="ARBA00071722"/>
    </source>
</evidence>
<evidence type="ECO:0000256" key="7">
    <source>
        <dbReference type="ARBA" id="ARBA00023002"/>
    </source>
</evidence>
<evidence type="ECO:0000259" key="13">
    <source>
        <dbReference type="Pfam" id="PF01207"/>
    </source>
</evidence>
<keyword evidence="3" id="KW-0288">FMN</keyword>
<feature type="region of interest" description="Disordered" evidence="11">
    <location>
        <begin position="201"/>
        <end position="220"/>
    </location>
</feature>
<dbReference type="PROSITE" id="PS01136">
    <property type="entry name" value="UPF0034"/>
    <property type="match status" value="1"/>
</dbReference>
<evidence type="ECO:0000256" key="6">
    <source>
        <dbReference type="ARBA" id="ARBA00022857"/>
    </source>
</evidence>
<dbReference type="InterPro" id="IPR018517">
    <property type="entry name" value="tRNA_hU_synthase_CS"/>
</dbReference>
<keyword evidence="5" id="KW-0819">tRNA processing</keyword>
<dbReference type="GO" id="GO:0102267">
    <property type="term" value="F:tRNA-dihydrouridine20b synthase activity"/>
    <property type="evidence" value="ECO:0007669"/>
    <property type="project" value="UniProtKB-ARBA"/>
</dbReference>
<dbReference type="PRINTS" id="PR00081">
    <property type="entry name" value="GDHRDH"/>
</dbReference>
<keyword evidence="2" id="KW-0285">Flavoprotein</keyword>
<dbReference type="CDD" id="cd02801">
    <property type="entry name" value="DUS_like_FMN"/>
    <property type="match status" value="1"/>
</dbReference>
<feature type="domain" description="DUS-like FMN-binding" evidence="13">
    <location>
        <begin position="456"/>
        <end position="687"/>
    </location>
</feature>
<comment type="cofactor">
    <cofactor evidence="1">
        <name>FMN</name>
        <dbReference type="ChEBI" id="CHEBI:58210"/>
    </cofactor>
</comment>
<dbReference type="AlphaFoldDB" id="A0A7I8WC46"/>
<feature type="compositionally biased region" description="Basic residues" evidence="11">
    <location>
        <begin position="116"/>
        <end position="131"/>
    </location>
</feature>
<evidence type="ECO:0000256" key="8">
    <source>
        <dbReference type="ARBA" id="ARBA00023027"/>
    </source>
</evidence>
<dbReference type="SUPFAM" id="SSF51395">
    <property type="entry name" value="FMN-linked oxidoreductases"/>
    <property type="match status" value="1"/>
</dbReference>
<protein>
    <recommendedName>
        <fullName evidence="9">tRNA-dihydrouridine(20a/20b) synthase [NAD(P)+]</fullName>
    </recommendedName>
    <alternativeName>
        <fullName evidence="10">tRNA-dihydrouridine synthase 4</fullName>
    </alternativeName>
</protein>
<evidence type="ECO:0000256" key="11">
    <source>
        <dbReference type="SAM" id="MobiDB-lite"/>
    </source>
</evidence>
<sequence length="895" mass="102033">MSEIIEYVESQRNDLINNEITNIQEKFPNLNQNSLIRIYDNLMKDYPNLLQLVKSLNIPEISDMNRIDIMINIIENFNKNRFNIHPITPRNKVEDGEVLQICGKEDKKELDENNRKTKNMSRKKVKKRRKSKKKFCKGCRARYKLKQNQDHLLQMQAVRNVLTKNAKAPAENSLQLHKERKRISSAKDDLVVKKIKFEEKKMDNDEQEKSNKKNSDNELQMINNSKDEERIAMNKMIKVVLITGGGTGIGRSTAVEFAKKNYKVAIIGRREKKLNETIDHCIQAGVKEENIKAITCDVMIDDQVKQSVKRTVDCFGRLDVLVNNAGSSLISLLSKMSLENMEYMWRLHTRAPLLYMQVSLPHLQQSLSPYVLGKSGMNTLTRLAAQEFGMKGVRVNAVLPGTVKTDIFFNNGGKMLDESELEKFLKDEARKTPMGIIGRSDQIAKTIMMLADDEITAPMVRYSNLPFRMLVRKYNCHVAYSSMIIASSFVNSTRARNHEFHTNNEDRPLVVQFASNDPDEFATAVEIVRNYSDGVDLNCGCPQRWAMQENYGSALLKSPETVCDLISTARRRVNMDNFTISIKIRILQDMSKTIELVKRAEKVGVSYIAVHGRTPKQRKEPVDIEAIKIIKETIAIPVIANGDIFTLEDINKIYEATRVNGVMAARGLLRNPAMFTGKAQTTSECISDFIDLNMTESLMSREDRKLFNCINSVPGILSFLKSLEILQMSIGKPRSGLPYYILNKIRGKRIYKEKIDHRLATKLRLAGTHTRRCRVVSPLLPRCTAVFVANTYEEADVPPDDKRYLKIFENSGPYDRLPPDSSSSQDSYVIEDFLPDFYSDLPSIADEKSFNLNERWTQNYLNYVIIMILAVSAITLVISIANTAIVQGVDVDLCQ</sequence>
<evidence type="ECO:0000256" key="12">
    <source>
        <dbReference type="SAM" id="Phobius"/>
    </source>
</evidence>
<keyword evidence="12" id="KW-0472">Membrane</keyword>
<dbReference type="FunFam" id="3.20.20.70:FF:000159">
    <property type="entry name" value="tRNA-dihydrouridine synthase 4"/>
    <property type="match status" value="1"/>
</dbReference>
<dbReference type="Gene3D" id="3.40.50.720">
    <property type="entry name" value="NAD(P)-binding Rossmann-like Domain"/>
    <property type="match status" value="1"/>
</dbReference>
<dbReference type="Gene3D" id="3.20.20.70">
    <property type="entry name" value="Aldolase class I"/>
    <property type="match status" value="1"/>
</dbReference>
<evidence type="ECO:0000313" key="14">
    <source>
        <dbReference type="EMBL" id="CAD5125679.1"/>
    </source>
</evidence>
<keyword evidence="6" id="KW-0521">NADP</keyword>
<evidence type="ECO:0000256" key="1">
    <source>
        <dbReference type="ARBA" id="ARBA00001917"/>
    </source>
</evidence>
<reference evidence="14 15" key="1">
    <citation type="submission" date="2020-08" db="EMBL/GenBank/DDBJ databases">
        <authorList>
            <person name="Hejnol A."/>
        </authorList>
    </citation>
    <scope>NUCLEOTIDE SEQUENCE [LARGE SCALE GENOMIC DNA]</scope>
</reference>
<feature type="compositionally biased region" description="Basic and acidic residues" evidence="11">
    <location>
        <begin position="201"/>
        <end position="216"/>
    </location>
</feature>
<dbReference type="InterPro" id="IPR013785">
    <property type="entry name" value="Aldolase_TIM"/>
</dbReference>
<dbReference type="GO" id="GO:0050660">
    <property type="term" value="F:flavin adenine dinucleotide binding"/>
    <property type="evidence" value="ECO:0007669"/>
    <property type="project" value="InterPro"/>
</dbReference>
<dbReference type="PANTHER" id="PTHR11082">
    <property type="entry name" value="TRNA-DIHYDROURIDINE SYNTHASE"/>
    <property type="match status" value="1"/>
</dbReference>
<dbReference type="PANTHER" id="PTHR11082:SF31">
    <property type="entry name" value="TRNA-DIHYDROURIDINE(20A_20B) SYNTHASE [NAD(P)+]-LIKE"/>
    <property type="match status" value="1"/>
</dbReference>
<evidence type="ECO:0000256" key="4">
    <source>
        <dbReference type="ARBA" id="ARBA00022664"/>
    </source>
</evidence>
<dbReference type="OrthoDB" id="9977870at2759"/>
<evidence type="ECO:0000256" key="10">
    <source>
        <dbReference type="ARBA" id="ARBA00078338"/>
    </source>
</evidence>
<gene>
    <name evidence="14" type="ORF">DGYR_LOCUS13025</name>
</gene>
<proteinExistence type="predicted"/>